<comment type="caution">
    <text evidence="1">The sequence shown here is derived from an EMBL/GenBank/DDBJ whole genome shotgun (WGS) entry which is preliminary data.</text>
</comment>
<evidence type="ECO:0000313" key="1">
    <source>
        <dbReference type="EMBL" id="GKX66433.1"/>
    </source>
</evidence>
<sequence>MGNVYIFRGKAATGKTTLSNLLGQKLSIPVFRKDDIVDALKSSKNIDKGIINNEVYYNILYRIIQTNLDLSSSFILDIALGDRNNAKAFFERLDFKDNVVFKFFIDCSDENEWKRRHLKRLENPLLHQSFKSLEHVIEHYKNADVNPFEDEYIIDSADSLEKNFEQISKIISSFKYKNEKIEDYEHNI</sequence>
<dbReference type="EMBL" id="BROD01000001">
    <property type="protein sequence ID" value="GKX66433.1"/>
    <property type="molecule type" value="Genomic_DNA"/>
</dbReference>
<proteinExistence type="predicted"/>
<keyword evidence="2" id="KW-1185">Reference proteome</keyword>
<organism evidence="1 2">
    <name type="scientific">Inconstantimicrobium mannanitabidum</name>
    <dbReference type="NCBI Taxonomy" id="1604901"/>
    <lineage>
        <taxon>Bacteria</taxon>
        <taxon>Bacillati</taxon>
        <taxon>Bacillota</taxon>
        <taxon>Clostridia</taxon>
        <taxon>Eubacteriales</taxon>
        <taxon>Clostridiaceae</taxon>
        <taxon>Inconstantimicrobium</taxon>
    </lineage>
</organism>
<accession>A0ACB5RBP0</accession>
<name>A0ACB5RBP0_9CLOT</name>
<reference evidence="1" key="1">
    <citation type="journal article" date="2025" name="Int. J. Syst. Evol. Microbiol.">
        <title>Inconstantimicrobium mannanitabidum sp. nov., a novel member of the family Clostridiaceae isolated from anoxic soil under the treatment of reductive soil disinfestation.</title>
        <authorList>
            <person name="Ueki A."/>
            <person name="Tonouchi A."/>
            <person name="Honma S."/>
            <person name="Kaku N."/>
            <person name="Ueki K."/>
        </authorList>
    </citation>
    <scope>NUCLEOTIDE SEQUENCE</scope>
    <source>
        <strain evidence="1">TW13</strain>
    </source>
</reference>
<gene>
    <name evidence="1" type="ORF">rsdtw13_16910</name>
</gene>
<evidence type="ECO:0000313" key="2">
    <source>
        <dbReference type="Proteomes" id="UP001058074"/>
    </source>
</evidence>
<protein>
    <submittedName>
        <fullName evidence="1">Uncharacterized protein</fullName>
    </submittedName>
</protein>
<dbReference type="Proteomes" id="UP001058074">
    <property type="component" value="Unassembled WGS sequence"/>
</dbReference>